<dbReference type="CDD" id="cd01310">
    <property type="entry name" value="TatD_DNAse"/>
    <property type="match status" value="1"/>
</dbReference>
<dbReference type="NCBIfam" id="TIGR00010">
    <property type="entry name" value="YchF/TatD family DNA exonuclease"/>
    <property type="match status" value="1"/>
</dbReference>
<dbReference type="InterPro" id="IPR015991">
    <property type="entry name" value="TatD/YcfH-like"/>
</dbReference>
<dbReference type="PANTHER" id="PTHR46124">
    <property type="entry name" value="D-AMINOACYL-TRNA DEACYLASE"/>
    <property type="match status" value="1"/>
</dbReference>
<dbReference type="Pfam" id="PF01026">
    <property type="entry name" value="TatD_DNase"/>
    <property type="match status" value="1"/>
</dbReference>
<evidence type="ECO:0000256" key="1">
    <source>
        <dbReference type="ARBA" id="ARBA00022723"/>
    </source>
</evidence>
<dbReference type="GO" id="GO:0016788">
    <property type="term" value="F:hydrolase activity, acting on ester bonds"/>
    <property type="evidence" value="ECO:0007669"/>
    <property type="project" value="InterPro"/>
</dbReference>
<dbReference type="InterPro" id="IPR018228">
    <property type="entry name" value="DNase_TatD-rel_CS"/>
</dbReference>
<keyword evidence="1 3" id="KW-0479">Metal-binding</keyword>
<feature type="binding site" evidence="3">
    <location>
        <position position="235"/>
    </location>
    <ligand>
        <name>a divalent metal cation</name>
        <dbReference type="ChEBI" id="CHEBI:60240"/>
        <label>1</label>
    </ligand>
</feature>
<dbReference type="SUPFAM" id="SSF51556">
    <property type="entry name" value="Metallo-dependent hydrolases"/>
    <property type="match status" value="1"/>
</dbReference>
<dbReference type="Proteomes" id="UP000229056">
    <property type="component" value="Unassembled WGS sequence"/>
</dbReference>
<organism evidence="4 5">
    <name type="scientific">Candidatus Buchananbacteria bacterium CG10_big_fil_rev_8_21_14_0_10_33_19</name>
    <dbReference type="NCBI Taxonomy" id="1974525"/>
    <lineage>
        <taxon>Bacteria</taxon>
        <taxon>Candidatus Buchananiibacteriota</taxon>
    </lineage>
</organism>
<evidence type="ECO:0000256" key="2">
    <source>
        <dbReference type="ARBA" id="ARBA00022801"/>
    </source>
</evidence>
<evidence type="ECO:0000313" key="5">
    <source>
        <dbReference type="Proteomes" id="UP000229056"/>
    </source>
</evidence>
<dbReference type="EMBL" id="PEZY01000005">
    <property type="protein sequence ID" value="PIS06201.1"/>
    <property type="molecule type" value="Genomic_DNA"/>
</dbReference>
<keyword evidence="2 4" id="KW-0378">Hydrolase</keyword>
<name>A0A2H0W6H4_9BACT</name>
<proteinExistence type="predicted"/>
<dbReference type="PROSITE" id="PS01091">
    <property type="entry name" value="TATD_3"/>
    <property type="match status" value="1"/>
</dbReference>
<evidence type="ECO:0000313" key="4">
    <source>
        <dbReference type="EMBL" id="PIS06201.1"/>
    </source>
</evidence>
<comment type="caution">
    <text evidence="4">The sequence shown here is derived from an EMBL/GenBank/DDBJ whole genome shotgun (WGS) entry which is preliminary data.</text>
</comment>
<dbReference type="FunFam" id="3.20.20.140:FF:000005">
    <property type="entry name" value="TatD family hydrolase"/>
    <property type="match status" value="1"/>
</dbReference>
<dbReference type="PIRSF" id="PIRSF005902">
    <property type="entry name" value="DNase_TatD"/>
    <property type="match status" value="1"/>
</dbReference>
<accession>A0A2H0W6H4</accession>
<dbReference type="InterPro" id="IPR001130">
    <property type="entry name" value="TatD-like"/>
</dbReference>
<dbReference type="GO" id="GO:0004536">
    <property type="term" value="F:DNA nuclease activity"/>
    <property type="evidence" value="ECO:0007669"/>
    <property type="project" value="InterPro"/>
</dbReference>
<dbReference type="Gene3D" id="3.20.20.140">
    <property type="entry name" value="Metal-dependent hydrolases"/>
    <property type="match status" value="1"/>
</dbReference>
<evidence type="ECO:0000256" key="3">
    <source>
        <dbReference type="PIRSR" id="PIRSR005902-1"/>
    </source>
</evidence>
<protein>
    <submittedName>
        <fullName evidence="4">Hydrolase TatD</fullName>
    </submittedName>
</protein>
<dbReference type="PROSITE" id="PS01137">
    <property type="entry name" value="TATD_1"/>
    <property type="match status" value="1"/>
</dbReference>
<dbReference type="GO" id="GO:0046872">
    <property type="term" value="F:metal ion binding"/>
    <property type="evidence" value="ECO:0007669"/>
    <property type="project" value="UniProtKB-KW"/>
</dbReference>
<feature type="binding site" evidence="3">
    <location>
        <position position="184"/>
    </location>
    <ligand>
        <name>a divalent metal cation</name>
        <dbReference type="ChEBI" id="CHEBI:60240"/>
        <label>2</label>
    </ligand>
</feature>
<reference evidence="5" key="1">
    <citation type="submission" date="2017-09" db="EMBL/GenBank/DDBJ databases">
        <title>Depth-based differentiation of microbial function through sediment-hosted aquifers and enrichment of novel symbionts in the deep terrestrial subsurface.</title>
        <authorList>
            <person name="Probst A.J."/>
            <person name="Ladd B."/>
            <person name="Jarett J.K."/>
            <person name="Geller-Mcgrath D.E."/>
            <person name="Sieber C.M.K."/>
            <person name="Emerson J.B."/>
            <person name="Anantharaman K."/>
            <person name="Thomas B.C."/>
            <person name="Malmstrom R."/>
            <person name="Stieglmeier M."/>
            <person name="Klingl A."/>
            <person name="Woyke T."/>
            <person name="Ryan C.M."/>
            <person name="Banfield J.F."/>
        </authorList>
    </citation>
    <scope>NUCLEOTIDE SEQUENCE [LARGE SCALE GENOMIC DNA]</scope>
</reference>
<feature type="binding site" evidence="3">
    <location>
        <position position="111"/>
    </location>
    <ligand>
        <name>a divalent metal cation</name>
        <dbReference type="ChEBI" id="CHEBI:60240"/>
        <label>1</label>
    </ligand>
</feature>
<dbReference type="InterPro" id="IPR032466">
    <property type="entry name" value="Metal_Hydrolase"/>
</dbReference>
<sequence length="286" mass="32597">MLIDSHSHVNFDVYRKDFKSVIDHCLVNNTWLINIGSDFKTSSKTIELTRDYGRGVYAVVGLHPIHVVDDVVESVIVDGQKTEVVTPKEEFDYNKYRDLAKSSDKVVGLGEVGLDYFYFNDNDSDSLSKKNLQKEVFKKFIKLSQELNLPLVMHCRGHKDDPYGAYDDMLEILSDTRHHHGVIHCFGGNLNQASKFVNLGFYVGFTGIITFKKKSEDVQEVVRAVPLDKILIETDSPFLTPEPHRGQRNEPYYVKFVAQKVAELKKITFDEVAIITTDNAKNLFSI</sequence>
<feature type="binding site" evidence="3">
    <location>
        <position position="6"/>
    </location>
    <ligand>
        <name>a divalent metal cation</name>
        <dbReference type="ChEBI" id="CHEBI:60240"/>
        <label>1</label>
    </ligand>
</feature>
<feature type="binding site" evidence="3">
    <location>
        <position position="8"/>
    </location>
    <ligand>
        <name>a divalent metal cation</name>
        <dbReference type="ChEBI" id="CHEBI:60240"/>
        <label>1</label>
    </ligand>
</feature>
<dbReference type="AlphaFoldDB" id="A0A2H0W6H4"/>
<gene>
    <name evidence="4" type="ORF">COT80_01350</name>
</gene>
<dbReference type="PANTHER" id="PTHR46124:SF2">
    <property type="entry name" value="D-AMINOACYL-TRNA DEACYLASE"/>
    <property type="match status" value="1"/>
</dbReference>
<feature type="binding site" evidence="3">
    <location>
        <position position="154"/>
    </location>
    <ligand>
        <name>a divalent metal cation</name>
        <dbReference type="ChEBI" id="CHEBI:60240"/>
        <label>2</label>
    </ligand>
</feature>